<keyword evidence="5" id="KW-1185">Reference proteome</keyword>
<dbReference type="InterPro" id="IPR029903">
    <property type="entry name" value="RmlD-like-bd"/>
</dbReference>
<dbReference type="Pfam" id="PF04321">
    <property type="entry name" value="RmlD_sub_bind"/>
    <property type="match status" value="1"/>
</dbReference>
<dbReference type="UniPathway" id="UPA00124"/>
<keyword evidence="2" id="KW-0560">Oxidoreductase</keyword>
<dbReference type="GO" id="GO:0019305">
    <property type="term" value="P:dTDP-rhamnose biosynthetic process"/>
    <property type="evidence" value="ECO:0007669"/>
    <property type="project" value="UniProtKB-UniPathway"/>
</dbReference>
<keyword evidence="2" id="KW-0521">NADP</keyword>
<evidence type="ECO:0000256" key="2">
    <source>
        <dbReference type="RuleBase" id="RU364082"/>
    </source>
</evidence>
<reference evidence="5" key="1">
    <citation type="submission" date="2018-04" db="EMBL/GenBank/DDBJ databases">
        <authorList>
            <person name="Liu S."/>
            <person name="Wang Z."/>
            <person name="Li J."/>
        </authorList>
    </citation>
    <scope>NUCLEOTIDE SEQUENCE [LARGE SCALE GENOMIC DNA]</scope>
    <source>
        <strain evidence="5">622</strain>
    </source>
</reference>
<evidence type="ECO:0000313" key="4">
    <source>
        <dbReference type="EMBL" id="PWC07442.1"/>
    </source>
</evidence>
<evidence type="ECO:0000313" key="5">
    <source>
        <dbReference type="Proteomes" id="UP000244962"/>
    </source>
</evidence>
<dbReference type="Gene3D" id="3.90.25.10">
    <property type="entry name" value="UDP-galactose 4-epimerase, domain 1"/>
    <property type="match status" value="1"/>
</dbReference>
<protein>
    <recommendedName>
        <fullName evidence="2">dTDP-4-dehydrorhamnose reductase</fullName>
        <ecNumber evidence="2">1.1.1.133</ecNumber>
    </recommendedName>
</protein>
<sequence length="342" mass="35925">MTTLKCTLCSLSGTGARAGLRTSTGSATFGRAVWPRRNCPVPANRIDETLTKEVSVRYLITGASGMLGTDLQKALAGRDVTALGRTELDVTDIDAVRAAVAGNDVVINAAAYTKVDDAESHEDDAFAVNATGAKNLAGAAREAGARLVQVSTDYVFRGDASAPYTEDSPRDPISAYGRTKAAGEVAALAEHPDGTYIVRTAWLYGEHGPNFAATMLRLAATHPTVSVVTDQLGQPTWTADLASQIVSLVDAEAPAGIYHGTNGGEASWFDFTRAIFEEVGLDPDRVKPTDSSAFVRPAPRPAYSVLGHDAWRTAGLAPMRHWRQALADAVATGAVTPPATAE</sequence>
<dbReference type="PANTHER" id="PTHR10491">
    <property type="entry name" value="DTDP-4-DEHYDRORHAMNOSE REDUCTASE"/>
    <property type="match status" value="1"/>
</dbReference>
<dbReference type="GO" id="GO:0005829">
    <property type="term" value="C:cytosol"/>
    <property type="evidence" value="ECO:0007669"/>
    <property type="project" value="TreeGrafter"/>
</dbReference>
<dbReference type="CDD" id="cd05254">
    <property type="entry name" value="dTDP_HR_like_SDR_e"/>
    <property type="match status" value="1"/>
</dbReference>
<evidence type="ECO:0000256" key="1">
    <source>
        <dbReference type="ARBA" id="ARBA00010944"/>
    </source>
</evidence>
<dbReference type="InterPro" id="IPR005913">
    <property type="entry name" value="dTDP_dehydrorham_reduct"/>
</dbReference>
<accession>A0A2U1TEY4</accession>
<organism evidence="4 5">
    <name type="scientific">Mycetocola zhujimingii</name>
    <dbReference type="NCBI Taxonomy" id="2079792"/>
    <lineage>
        <taxon>Bacteria</taxon>
        <taxon>Bacillati</taxon>
        <taxon>Actinomycetota</taxon>
        <taxon>Actinomycetes</taxon>
        <taxon>Micrococcales</taxon>
        <taxon>Microbacteriaceae</taxon>
        <taxon>Mycetocola</taxon>
    </lineage>
</organism>
<dbReference type="EC" id="1.1.1.133" evidence="2"/>
<comment type="function">
    <text evidence="2">Catalyzes the reduction of dTDP-6-deoxy-L-lyxo-4-hexulose to yield dTDP-L-rhamnose.</text>
</comment>
<name>A0A2U1TEY4_9MICO</name>
<dbReference type="Proteomes" id="UP000244962">
    <property type="component" value="Unassembled WGS sequence"/>
</dbReference>
<dbReference type="InterPro" id="IPR036291">
    <property type="entry name" value="NAD(P)-bd_dom_sf"/>
</dbReference>
<dbReference type="GO" id="GO:0008831">
    <property type="term" value="F:dTDP-4-dehydrorhamnose reductase activity"/>
    <property type="evidence" value="ECO:0007669"/>
    <property type="project" value="UniProtKB-EC"/>
</dbReference>
<dbReference type="AlphaFoldDB" id="A0A2U1TEY4"/>
<dbReference type="NCBIfam" id="TIGR01214">
    <property type="entry name" value="rmlD"/>
    <property type="match status" value="1"/>
</dbReference>
<evidence type="ECO:0000259" key="3">
    <source>
        <dbReference type="Pfam" id="PF04321"/>
    </source>
</evidence>
<dbReference type="PANTHER" id="PTHR10491:SF4">
    <property type="entry name" value="METHIONINE ADENOSYLTRANSFERASE 2 SUBUNIT BETA"/>
    <property type="match status" value="1"/>
</dbReference>
<comment type="caution">
    <text evidence="4">The sequence shown here is derived from an EMBL/GenBank/DDBJ whole genome shotgun (WGS) entry which is preliminary data.</text>
</comment>
<dbReference type="SUPFAM" id="SSF51735">
    <property type="entry name" value="NAD(P)-binding Rossmann-fold domains"/>
    <property type="match status" value="1"/>
</dbReference>
<feature type="domain" description="RmlD-like substrate binding" evidence="3">
    <location>
        <begin position="58"/>
        <end position="332"/>
    </location>
</feature>
<proteinExistence type="inferred from homology"/>
<dbReference type="EMBL" id="QEFB01000005">
    <property type="protein sequence ID" value="PWC07442.1"/>
    <property type="molecule type" value="Genomic_DNA"/>
</dbReference>
<dbReference type="Gene3D" id="3.40.50.720">
    <property type="entry name" value="NAD(P)-binding Rossmann-like Domain"/>
    <property type="match status" value="1"/>
</dbReference>
<gene>
    <name evidence="4" type="primary">rfbD</name>
    <name evidence="4" type="ORF">DF223_07460</name>
</gene>
<comment type="pathway">
    <text evidence="2">Carbohydrate biosynthesis; dTDP-L-rhamnose biosynthesis.</text>
</comment>
<comment type="similarity">
    <text evidence="1 2">Belongs to the dTDP-4-dehydrorhamnose reductase family.</text>
</comment>